<evidence type="ECO:0000256" key="11">
    <source>
        <dbReference type="ARBA" id="ARBA00023149"/>
    </source>
</evidence>
<keyword evidence="6" id="KW-0597">Phosphoprotein</keyword>
<dbReference type="InterPro" id="IPR018488">
    <property type="entry name" value="cNMP-bd_CS"/>
</dbReference>
<dbReference type="Pfam" id="PF02197">
    <property type="entry name" value="RIIa"/>
    <property type="match status" value="1"/>
</dbReference>
<comment type="subcellular location">
    <subcellularLocation>
        <location evidence="1">Cell membrane</location>
    </subcellularLocation>
    <subcellularLocation>
        <location evidence="2">Cytoplasm</location>
    </subcellularLocation>
</comment>
<dbReference type="InterPro" id="IPR050503">
    <property type="entry name" value="cAMP-dep_PK_reg_su-like"/>
</dbReference>
<dbReference type="FunFam" id="3.40.50.1820:FF:000117">
    <property type="entry name" value="Monoglyceride lipase, putative"/>
    <property type="match status" value="1"/>
</dbReference>
<dbReference type="SUPFAM" id="SSF51206">
    <property type="entry name" value="cAMP-binding domain-like"/>
    <property type="match status" value="2"/>
</dbReference>
<dbReference type="PRINTS" id="PR00103">
    <property type="entry name" value="CAMPKINASE"/>
</dbReference>
<keyword evidence="7" id="KW-0116">cAMP-binding</keyword>
<dbReference type="FunFam" id="1.20.890.10:FF:000002">
    <property type="entry name" value="cAMP-dependent protein kinase type II-alpha regulatory subunit"/>
    <property type="match status" value="1"/>
</dbReference>
<dbReference type="Pfam" id="PF12146">
    <property type="entry name" value="Hydrolase_4"/>
    <property type="match status" value="1"/>
</dbReference>
<keyword evidence="17" id="KW-1185">Reference proteome</keyword>
<evidence type="ECO:0000313" key="16">
    <source>
        <dbReference type="EMBL" id="CAL1605896.1"/>
    </source>
</evidence>
<gene>
    <name evidence="16" type="ORF">KC01_LOCUS33195</name>
</gene>
<feature type="domain" description="Cyclic nucleotide-binding" evidence="15">
    <location>
        <begin position="581"/>
        <end position="707"/>
    </location>
</feature>
<dbReference type="SUPFAM" id="SSF47391">
    <property type="entry name" value="Dimerization-anchoring domain of cAMP-dependent PK regulatory subunit"/>
    <property type="match status" value="1"/>
</dbReference>
<name>A0AAV2LXW6_KNICA</name>
<dbReference type="CDD" id="cd12103">
    <property type="entry name" value="DD_RIIalpha_PKA"/>
    <property type="match status" value="1"/>
</dbReference>
<evidence type="ECO:0000256" key="3">
    <source>
        <dbReference type="ARBA" id="ARBA00005753"/>
    </source>
</evidence>
<dbReference type="SMART" id="SM00394">
    <property type="entry name" value="RIIa"/>
    <property type="match status" value="1"/>
</dbReference>
<comment type="function">
    <text evidence="12">Regulatory subunit of the cAMP-dependent protein kinases involved in cAMP signaling in cells. Type II regulatory chains mediate membrane association by binding to anchoring proteins, including the MAP2 kinase.</text>
</comment>
<evidence type="ECO:0000256" key="6">
    <source>
        <dbReference type="ARBA" id="ARBA00022553"/>
    </source>
</evidence>
<sequence length="720" mass="80879">MYCNMDLKFDSIDASITEPSMPEAKSPQGVAYSDLPHIVNADGLHLFCRYWEPSGPPRALVFIAHGVGEHVGPYEEVAQRLKELQLLGFAHDHVGHGQSEGERMNIKDFQIYIRDVLQHVDLMKNRHPGIPIFLVGHSMGGAISILTACERPSEFKGVVLIAPMVQMNPDTATPFKVFVAKVLNHMMPSLTLGTIESKWISRDKKQVEAYDSDELVSHAGMRVSFAIQLMGAMSRIEREMPNIDWPFYLLHGDTDKLCDIRGSHMMHENAPSTDKKLKVYEGAYHALHHELPEVAENVLKESEGGRLGDGGNWLVWPGHINAHGERAKDVRAMSIEIPVGLTELLQGYTVEVLRQRPTDLVEFAVQYFTRLRDTRSQDGGGTGAKKGVVFDGEPMQTDSNGEDEDDDSDFEPPPPSRFNRRVSVCAEAFNPDEDDEDTEPRVVHPKTDEQRCRLQDACRDILLFKTLDQEQFSQVLDAMFELIVQPRDHVIDQGHDGDNFYVIERGVYDIEVSGNVVGQYNNKGSFGELALMYNTPRAATIIATEEGALWGLDRATFRRLILKNNAKKRRMYETFIESVPLLKSLEANERMKIVDVLGAKQFSNAERIITQGDKADCFYIVESGDVKIMMKSKTKADHADNAEVEIARCSRGQYFGELALVTNKPRAASAYAEGDVKCLVIDVQAFERLLGSCKEIMKRNITHYEEQLVALFGSSMDLRD</sequence>
<keyword evidence="5" id="KW-0963">Cytoplasm</keyword>
<dbReference type="InterPro" id="IPR000595">
    <property type="entry name" value="cNMP-bd_dom"/>
</dbReference>
<dbReference type="CDD" id="cd00038">
    <property type="entry name" value="CAP_ED"/>
    <property type="match status" value="2"/>
</dbReference>
<dbReference type="PROSITE" id="PS00889">
    <property type="entry name" value="CNMP_BINDING_2"/>
    <property type="match status" value="2"/>
</dbReference>
<evidence type="ECO:0000259" key="15">
    <source>
        <dbReference type="PROSITE" id="PS50042"/>
    </source>
</evidence>
<evidence type="ECO:0000256" key="10">
    <source>
        <dbReference type="ARBA" id="ARBA00023136"/>
    </source>
</evidence>
<dbReference type="PANTHER" id="PTHR11635:SF153">
    <property type="entry name" value="CAMP-DEPENDENT PROTEIN KINASE TYPE II-ALPHA REGULATORY SUBUNIT"/>
    <property type="match status" value="1"/>
</dbReference>
<dbReference type="GO" id="GO:0004862">
    <property type="term" value="F:cAMP-dependent protein kinase inhibitor activity"/>
    <property type="evidence" value="ECO:0007669"/>
    <property type="project" value="TreeGrafter"/>
</dbReference>
<dbReference type="InterPro" id="IPR003117">
    <property type="entry name" value="cAMP_dep_PK_reg_su_I/II_a/b"/>
</dbReference>
<feature type="domain" description="Cyclic nucleotide-binding" evidence="15">
    <location>
        <begin position="463"/>
        <end position="578"/>
    </location>
</feature>
<protein>
    <recommendedName>
        <fullName evidence="13">cAMP-dependent protein kinase type II-alpha regulatory subunit</fullName>
    </recommendedName>
</protein>
<evidence type="ECO:0000256" key="5">
    <source>
        <dbReference type="ARBA" id="ARBA00022490"/>
    </source>
</evidence>
<dbReference type="SMART" id="SM00100">
    <property type="entry name" value="cNMP"/>
    <property type="match status" value="2"/>
</dbReference>
<dbReference type="GO" id="GO:0034236">
    <property type="term" value="F:protein kinase A catalytic subunit binding"/>
    <property type="evidence" value="ECO:0007669"/>
    <property type="project" value="TreeGrafter"/>
</dbReference>
<evidence type="ECO:0000256" key="8">
    <source>
        <dbReference type="ARBA" id="ARBA00022737"/>
    </source>
</evidence>
<dbReference type="Gene3D" id="2.60.120.10">
    <property type="entry name" value="Jelly Rolls"/>
    <property type="match status" value="2"/>
</dbReference>
<evidence type="ECO:0000256" key="7">
    <source>
        <dbReference type="ARBA" id="ARBA00022566"/>
    </source>
</evidence>
<proteinExistence type="inferred from homology"/>
<dbReference type="FunFam" id="2.60.120.10:FF:000027">
    <property type="entry name" value="Protein kinase cAMP-dependent type II regulatory subunit alpha"/>
    <property type="match status" value="1"/>
</dbReference>
<evidence type="ECO:0000256" key="14">
    <source>
        <dbReference type="SAM" id="MobiDB-lite"/>
    </source>
</evidence>
<keyword evidence="4" id="KW-1003">Cell membrane</keyword>
<organism evidence="16 17">
    <name type="scientific">Knipowitschia caucasica</name>
    <name type="common">Caucasian dwarf goby</name>
    <name type="synonym">Pomatoschistus caucasicus</name>
    <dbReference type="NCBI Taxonomy" id="637954"/>
    <lineage>
        <taxon>Eukaryota</taxon>
        <taxon>Metazoa</taxon>
        <taxon>Chordata</taxon>
        <taxon>Craniata</taxon>
        <taxon>Vertebrata</taxon>
        <taxon>Euteleostomi</taxon>
        <taxon>Actinopterygii</taxon>
        <taxon>Neopterygii</taxon>
        <taxon>Teleostei</taxon>
        <taxon>Neoteleostei</taxon>
        <taxon>Acanthomorphata</taxon>
        <taxon>Gobiaria</taxon>
        <taxon>Gobiiformes</taxon>
        <taxon>Gobioidei</taxon>
        <taxon>Gobiidae</taxon>
        <taxon>Gobiinae</taxon>
        <taxon>Knipowitschia</taxon>
    </lineage>
</organism>
<keyword evidence="8" id="KW-0677">Repeat</keyword>
<dbReference type="InterPro" id="IPR029058">
    <property type="entry name" value="AB_hydrolase_fold"/>
</dbReference>
<feature type="region of interest" description="Disordered" evidence="14">
    <location>
        <begin position="374"/>
        <end position="420"/>
    </location>
</feature>
<dbReference type="InterPro" id="IPR018490">
    <property type="entry name" value="cNMP-bd_dom_sf"/>
</dbReference>
<dbReference type="Proteomes" id="UP001497482">
    <property type="component" value="Chromosome 5"/>
</dbReference>
<dbReference type="GO" id="GO:0005952">
    <property type="term" value="C:cAMP-dependent protein kinase complex"/>
    <property type="evidence" value="ECO:0007669"/>
    <property type="project" value="InterPro"/>
</dbReference>
<dbReference type="Gene3D" id="3.40.50.1820">
    <property type="entry name" value="alpha/beta hydrolase"/>
    <property type="match status" value="1"/>
</dbReference>
<evidence type="ECO:0000256" key="13">
    <source>
        <dbReference type="ARBA" id="ARBA00041039"/>
    </source>
</evidence>
<evidence type="ECO:0000256" key="1">
    <source>
        <dbReference type="ARBA" id="ARBA00004236"/>
    </source>
</evidence>
<dbReference type="InterPro" id="IPR014710">
    <property type="entry name" value="RmlC-like_jellyroll"/>
</dbReference>
<feature type="compositionally biased region" description="Acidic residues" evidence="14">
    <location>
        <begin position="400"/>
        <end position="410"/>
    </location>
</feature>
<dbReference type="PANTHER" id="PTHR11635">
    <property type="entry name" value="CAMP-DEPENDENT PROTEIN KINASE REGULATORY CHAIN"/>
    <property type="match status" value="1"/>
</dbReference>
<dbReference type="GO" id="GO:0030552">
    <property type="term" value="F:cAMP binding"/>
    <property type="evidence" value="ECO:0007669"/>
    <property type="project" value="UniProtKB-KW"/>
</dbReference>
<evidence type="ECO:0000256" key="9">
    <source>
        <dbReference type="ARBA" id="ARBA00022741"/>
    </source>
</evidence>
<dbReference type="Pfam" id="PF00027">
    <property type="entry name" value="cNMP_binding"/>
    <property type="match status" value="2"/>
</dbReference>
<reference evidence="16 17" key="1">
    <citation type="submission" date="2024-04" db="EMBL/GenBank/DDBJ databases">
        <authorList>
            <person name="Waldvogel A.-M."/>
            <person name="Schoenle A."/>
        </authorList>
    </citation>
    <scope>NUCLEOTIDE SEQUENCE [LARGE SCALE GENOMIC DNA]</scope>
</reference>
<dbReference type="InterPro" id="IPR022742">
    <property type="entry name" value="Hydrolase_4"/>
</dbReference>
<comment type="similarity">
    <text evidence="3">Belongs to the cAMP-dependent kinase regulatory chain family.</text>
</comment>
<evidence type="ECO:0000256" key="12">
    <source>
        <dbReference type="ARBA" id="ARBA00037198"/>
    </source>
</evidence>
<dbReference type="GO" id="GO:0005886">
    <property type="term" value="C:plasma membrane"/>
    <property type="evidence" value="ECO:0007669"/>
    <property type="project" value="UniProtKB-SubCell"/>
</dbReference>
<dbReference type="EMBL" id="OZ035827">
    <property type="protein sequence ID" value="CAL1605896.1"/>
    <property type="molecule type" value="Genomic_DNA"/>
</dbReference>
<dbReference type="GO" id="GO:0005829">
    <property type="term" value="C:cytosol"/>
    <property type="evidence" value="ECO:0007669"/>
    <property type="project" value="TreeGrafter"/>
</dbReference>
<keyword evidence="9" id="KW-0547">Nucleotide-binding</keyword>
<evidence type="ECO:0000313" key="17">
    <source>
        <dbReference type="Proteomes" id="UP001497482"/>
    </source>
</evidence>
<dbReference type="FunFam" id="2.60.120.10:FF:000017">
    <property type="entry name" value="cAMP-dependent protein kinase type II regulatory subunit"/>
    <property type="match status" value="1"/>
</dbReference>
<keyword evidence="10" id="KW-0472">Membrane</keyword>
<dbReference type="AlphaFoldDB" id="A0AAV2LXW6"/>
<evidence type="ECO:0000256" key="2">
    <source>
        <dbReference type="ARBA" id="ARBA00004496"/>
    </source>
</evidence>
<dbReference type="PROSITE" id="PS50042">
    <property type="entry name" value="CNMP_BINDING_3"/>
    <property type="match status" value="2"/>
</dbReference>
<accession>A0AAV2LXW6</accession>
<dbReference type="SUPFAM" id="SSF53474">
    <property type="entry name" value="alpha/beta-Hydrolases"/>
    <property type="match status" value="1"/>
</dbReference>
<dbReference type="PROSITE" id="PS00888">
    <property type="entry name" value="CNMP_BINDING_1"/>
    <property type="match status" value="1"/>
</dbReference>
<evidence type="ECO:0000256" key="4">
    <source>
        <dbReference type="ARBA" id="ARBA00022475"/>
    </source>
</evidence>
<dbReference type="Gene3D" id="1.20.890.10">
    <property type="entry name" value="cAMP-dependent protein kinase regulatory subunit, dimerization-anchoring domain"/>
    <property type="match status" value="1"/>
</dbReference>
<keyword evidence="11" id="KW-0114">cAMP</keyword>